<dbReference type="PANTHER" id="PTHR12128:SF21">
    <property type="entry name" value="N-ACETYLNEURAMINATE LYASE"/>
    <property type="match status" value="1"/>
</dbReference>
<reference evidence="6 7" key="1">
    <citation type="submission" date="2023-12" db="EMBL/GenBank/DDBJ databases">
        <title>Novel species of the genus Arcicella isolated from rivers.</title>
        <authorList>
            <person name="Lu H."/>
        </authorList>
    </citation>
    <scope>NUCLEOTIDE SEQUENCE [LARGE SCALE GENOMIC DNA]</scope>
    <source>
        <strain evidence="6 7">DC25W</strain>
    </source>
</reference>
<keyword evidence="2" id="KW-0963">Cytoplasm</keyword>
<keyword evidence="4" id="KW-0119">Carbohydrate metabolism</keyword>
<dbReference type="InterPro" id="IPR002220">
    <property type="entry name" value="DapA-like"/>
</dbReference>
<name>A0ABU5SKB0_9BACT</name>
<comment type="caution">
    <text evidence="6">The sequence shown here is derived from an EMBL/GenBank/DDBJ whole genome shotgun (WGS) entry which is preliminary data.</text>
</comment>
<dbReference type="InterPro" id="IPR013785">
    <property type="entry name" value="Aldolase_TIM"/>
</dbReference>
<evidence type="ECO:0000256" key="2">
    <source>
        <dbReference type="ARBA" id="ARBA00022490"/>
    </source>
</evidence>
<accession>A0ABU5SKB0</accession>
<evidence type="ECO:0000256" key="3">
    <source>
        <dbReference type="ARBA" id="ARBA00023239"/>
    </source>
</evidence>
<keyword evidence="7" id="KW-1185">Reference proteome</keyword>
<dbReference type="PIRSF" id="PIRSF001365">
    <property type="entry name" value="DHDPS"/>
    <property type="match status" value="1"/>
</dbReference>
<proteinExistence type="inferred from homology"/>
<keyword evidence="3 5" id="KW-0456">Lyase</keyword>
<dbReference type="Proteomes" id="UP001302222">
    <property type="component" value="Unassembled WGS sequence"/>
</dbReference>
<dbReference type="PRINTS" id="PR00146">
    <property type="entry name" value="DHPICSNTHASE"/>
</dbReference>
<dbReference type="EMBL" id="JAYGIM010000010">
    <property type="protein sequence ID" value="MEA5427721.1"/>
    <property type="molecule type" value="Genomic_DNA"/>
</dbReference>
<evidence type="ECO:0000256" key="4">
    <source>
        <dbReference type="ARBA" id="ARBA00023277"/>
    </source>
</evidence>
<evidence type="ECO:0000256" key="5">
    <source>
        <dbReference type="PIRNR" id="PIRNR001365"/>
    </source>
</evidence>
<protein>
    <submittedName>
        <fullName evidence="6">Dihydrodipicolinate synthase family protein</fullName>
    </submittedName>
</protein>
<dbReference type="Gene3D" id="3.20.20.70">
    <property type="entry name" value="Aldolase class I"/>
    <property type="match status" value="1"/>
</dbReference>
<evidence type="ECO:0000256" key="1">
    <source>
        <dbReference type="ARBA" id="ARBA00004496"/>
    </source>
</evidence>
<dbReference type="PANTHER" id="PTHR12128">
    <property type="entry name" value="DIHYDRODIPICOLINATE SYNTHASE"/>
    <property type="match status" value="1"/>
</dbReference>
<dbReference type="RefSeq" id="WP_323259385.1">
    <property type="nucleotide sequence ID" value="NZ_JAYGIM010000010.1"/>
</dbReference>
<dbReference type="Pfam" id="PF00701">
    <property type="entry name" value="DHDPS"/>
    <property type="match status" value="1"/>
</dbReference>
<dbReference type="SUPFAM" id="SSF51569">
    <property type="entry name" value="Aldolase"/>
    <property type="match status" value="1"/>
</dbReference>
<comment type="subcellular location">
    <subcellularLocation>
        <location evidence="1">Cytoplasm</location>
    </subcellularLocation>
</comment>
<organism evidence="6 7">
    <name type="scientific">Arcicella lustrica</name>
    <dbReference type="NCBI Taxonomy" id="2984196"/>
    <lineage>
        <taxon>Bacteria</taxon>
        <taxon>Pseudomonadati</taxon>
        <taxon>Bacteroidota</taxon>
        <taxon>Cytophagia</taxon>
        <taxon>Cytophagales</taxon>
        <taxon>Flectobacillaceae</taxon>
        <taxon>Arcicella</taxon>
    </lineage>
</organism>
<evidence type="ECO:0000313" key="7">
    <source>
        <dbReference type="Proteomes" id="UP001302222"/>
    </source>
</evidence>
<evidence type="ECO:0000313" key="6">
    <source>
        <dbReference type="EMBL" id="MEA5427721.1"/>
    </source>
</evidence>
<gene>
    <name evidence="6" type="ORF">VB798_14115</name>
</gene>
<dbReference type="SMART" id="SM01130">
    <property type="entry name" value="DHDPS"/>
    <property type="match status" value="1"/>
</dbReference>
<comment type="similarity">
    <text evidence="5">Belongs to the DapA family.</text>
</comment>
<sequence length="327" mass="36159">MKTTHLSGLIAAPFTPMNADGTLNLAAIPAYYQMLKTNGVTGAFICGSTGEGVSMTQVEKKAVAEAWAICTRHDDDFKVMLFLGGTSLTDCKELALFAQKIGLYAISFTAPFYFKPASVEMLANACREVAAVVPEMPFYYYHIPVLTGVDFAMYDLLKAIDGNVPNFAGIKYTHEDFMDYQSCMSFQNEKYDMLWGRDENMLSALALGAKGAVGSTFNYAAPLYHQLIQSFEDNDLVKARALQMTSIEMIRLLGKYGGISTGKAYMKLIGHDCGTFRAPVRNMTSAQFEVFKQDVESLNFSLFCSKSIQHIHEANSNVSFTLDFNLQ</sequence>